<protein>
    <recommendedName>
        <fullName evidence="3">Secreted protein</fullName>
    </recommendedName>
</protein>
<evidence type="ECO:0000313" key="1">
    <source>
        <dbReference type="EMBL" id="GAA4630960.1"/>
    </source>
</evidence>
<dbReference type="EMBL" id="BAABHK010000008">
    <property type="protein sequence ID" value="GAA4630960.1"/>
    <property type="molecule type" value="Genomic_DNA"/>
</dbReference>
<reference evidence="2" key="1">
    <citation type="journal article" date="2019" name="Int. J. Syst. Evol. Microbiol.">
        <title>The Global Catalogue of Microorganisms (GCM) 10K type strain sequencing project: providing services to taxonomists for standard genome sequencing and annotation.</title>
        <authorList>
            <consortium name="The Broad Institute Genomics Platform"/>
            <consortium name="The Broad Institute Genome Sequencing Center for Infectious Disease"/>
            <person name="Wu L."/>
            <person name="Ma J."/>
        </authorList>
    </citation>
    <scope>NUCLEOTIDE SEQUENCE [LARGE SCALE GENOMIC DNA]</scope>
    <source>
        <strain evidence="2">JCM 17939</strain>
    </source>
</reference>
<comment type="caution">
    <text evidence="1">The sequence shown here is derived from an EMBL/GenBank/DDBJ whole genome shotgun (WGS) entry which is preliminary data.</text>
</comment>
<accession>A0ABP8UGS5</accession>
<proteinExistence type="predicted"/>
<evidence type="ECO:0000313" key="2">
    <source>
        <dbReference type="Proteomes" id="UP001501442"/>
    </source>
</evidence>
<dbReference type="Proteomes" id="UP001501442">
    <property type="component" value="Unassembled WGS sequence"/>
</dbReference>
<name>A0ABP8UGS5_9ACTN</name>
<gene>
    <name evidence="1" type="ORF">GCM10023196_058440</name>
</gene>
<organism evidence="1 2">
    <name type="scientific">Actinoallomurus vinaceus</name>
    <dbReference type="NCBI Taxonomy" id="1080074"/>
    <lineage>
        <taxon>Bacteria</taxon>
        <taxon>Bacillati</taxon>
        <taxon>Actinomycetota</taxon>
        <taxon>Actinomycetes</taxon>
        <taxon>Streptosporangiales</taxon>
        <taxon>Thermomonosporaceae</taxon>
        <taxon>Actinoallomurus</taxon>
    </lineage>
</organism>
<dbReference type="RefSeq" id="WP_345434289.1">
    <property type="nucleotide sequence ID" value="NZ_BAABHK010000008.1"/>
</dbReference>
<sequence length="82" mass="9022">MKSAARGKPQLAAMAWIETVRPVLSWTFFIAPTLRNRAASTACMFRKDVRAGEGPAEHEGHGHRTVTVEVLSAYAGIAEERR</sequence>
<evidence type="ECO:0008006" key="3">
    <source>
        <dbReference type="Google" id="ProtNLM"/>
    </source>
</evidence>
<keyword evidence="2" id="KW-1185">Reference proteome</keyword>